<feature type="domain" description="O-methyltransferase C-terminal" evidence="4">
    <location>
        <begin position="229"/>
        <end position="323"/>
    </location>
</feature>
<dbReference type="SUPFAM" id="SSF46785">
    <property type="entry name" value="Winged helix' DNA-binding domain"/>
    <property type="match status" value="1"/>
</dbReference>
<name>A0A9P5P8T6_9AGAR</name>
<evidence type="ECO:0000256" key="2">
    <source>
        <dbReference type="ARBA" id="ARBA00022679"/>
    </source>
</evidence>
<proteinExistence type="predicted"/>
<dbReference type="PANTHER" id="PTHR43712">
    <property type="entry name" value="PUTATIVE (AFU_ORTHOLOGUE AFUA_4G14580)-RELATED"/>
    <property type="match status" value="1"/>
</dbReference>
<keyword evidence="6" id="KW-1185">Reference proteome</keyword>
<dbReference type="GO" id="GO:0032259">
    <property type="term" value="P:methylation"/>
    <property type="evidence" value="ECO:0007669"/>
    <property type="project" value="UniProtKB-KW"/>
</dbReference>
<dbReference type="Pfam" id="PF00891">
    <property type="entry name" value="Methyltransf_2"/>
    <property type="match status" value="1"/>
</dbReference>
<dbReference type="Proteomes" id="UP000772434">
    <property type="component" value="Unassembled WGS sequence"/>
</dbReference>
<gene>
    <name evidence="5" type="ORF">BDP27DRAFT_1386439</name>
</gene>
<dbReference type="AlphaFoldDB" id="A0A9P5P8T6"/>
<dbReference type="InterPro" id="IPR001077">
    <property type="entry name" value="COMT_C"/>
</dbReference>
<dbReference type="PANTHER" id="PTHR43712:SF2">
    <property type="entry name" value="O-METHYLTRANSFERASE CICE"/>
    <property type="match status" value="1"/>
</dbReference>
<dbReference type="InterPro" id="IPR036388">
    <property type="entry name" value="WH-like_DNA-bd_sf"/>
</dbReference>
<accession>A0A9P5P8T6</accession>
<evidence type="ECO:0000313" key="6">
    <source>
        <dbReference type="Proteomes" id="UP000772434"/>
    </source>
</evidence>
<dbReference type="InterPro" id="IPR036390">
    <property type="entry name" value="WH_DNA-bd_sf"/>
</dbReference>
<sequence>MSATPLTELGNIVISSIQTLESAYTKSGIPYPSLDEPYKPGPLDDDFALGKTTRVLIAAAYQIIATVRGPIETIQDYAPAMYLSSSLGVAVETNIPDIVKDSGLQQARILRYLVSRHVFREVTPNVFANNRTSSVLIKAHSLEEIKKNTDESLKSAAYISKFIGENPTDIAAPFNMALDPTANMWTWYEKLGNDLRLIRFSSAMKGSGDRFPDSFTKDIYWKDLIKPDSVVIDVGGSVGSVTHLLVKAFPDLKYIVQDLPKVIGQADEYWQAQYPDEVSNPVKTGRVTLQPHNFFSPQLIPNASVYMMRFVLHDWPASKCHTIFILAMAIMNLSIALSPAKRFRCQSRSTFSSLRKIYSKTMRQLLNVLPILLLITSKIW</sequence>
<dbReference type="Gene3D" id="1.10.10.10">
    <property type="entry name" value="Winged helix-like DNA-binding domain superfamily/Winged helix DNA-binding domain"/>
    <property type="match status" value="1"/>
</dbReference>
<organism evidence="5 6">
    <name type="scientific">Rhodocollybia butyracea</name>
    <dbReference type="NCBI Taxonomy" id="206335"/>
    <lineage>
        <taxon>Eukaryota</taxon>
        <taxon>Fungi</taxon>
        <taxon>Dikarya</taxon>
        <taxon>Basidiomycota</taxon>
        <taxon>Agaricomycotina</taxon>
        <taxon>Agaricomycetes</taxon>
        <taxon>Agaricomycetidae</taxon>
        <taxon>Agaricales</taxon>
        <taxon>Marasmiineae</taxon>
        <taxon>Omphalotaceae</taxon>
        <taxon>Rhodocollybia</taxon>
    </lineage>
</organism>
<dbReference type="SUPFAM" id="SSF53335">
    <property type="entry name" value="S-adenosyl-L-methionine-dependent methyltransferases"/>
    <property type="match status" value="1"/>
</dbReference>
<keyword evidence="2" id="KW-0808">Transferase</keyword>
<keyword evidence="3" id="KW-0949">S-adenosyl-L-methionine</keyword>
<evidence type="ECO:0000259" key="4">
    <source>
        <dbReference type="Pfam" id="PF00891"/>
    </source>
</evidence>
<reference evidence="5" key="1">
    <citation type="submission" date="2020-11" db="EMBL/GenBank/DDBJ databases">
        <authorList>
            <consortium name="DOE Joint Genome Institute"/>
            <person name="Ahrendt S."/>
            <person name="Riley R."/>
            <person name="Andreopoulos W."/>
            <person name="Labutti K."/>
            <person name="Pangilinan J."/>
            <person name="Ruiz-Duenas F.J."/>
            <person name="Barrasa J.M."/>
            <person name="Sanchez-Garcia M."/>
            <person name="Camarero S."/>
            <person name="Miyauchi S."/>
            <person name="Serrano A."/>
            <person name="Linde D."/>
            <person name="Babiker R."/>
            <person name="Drula E."/>
            <person name="Ayuso-Fernandez I."/>
            <person name="Pacheco R."/>
            <person name="Padilla G."/>
            <person name="Ferreira P."/>
            <person name="Barriuso J."/>
            <person name="Kellner H."/>
            <person name="Castanera R."/>
            <person name="Alfaro M."/>
            <person name="Ramirez L."/>
            <person name="Pisabarro A.G."/>
            <person name="Kuo A."/>
            <person name="Tritt A."/>
            <person name="Lipzen A."/>
            <person name="He G."/>
            <person name="Yan M."/>
            <person name="Ng V."/>
            <person name="Cullen D."/>
            <person name="Martin F."/>
            <person name="Rosso M.-N."/>
            <person name="Henrissat B."/>
            <person name="Hibbett D."/>
            <person name="Martinez A.T."/>
            <person name="Grigoriev I.V."/>
        </authorList>
    </citation>
    <scope>NUCLEOTIDE SEQUENCE</scope>
    <source>
        <strain evidence="5">AH 40177</strain>
    </source>
</reference>
<dbReference type="OrthoDB" id="2410195at2759"/>
<evidence type="ECO:0000313" key="5">
    <source>
        <dbReference type="EMBL" id="KAF9048382.1"/>
    </source>
</evidence>
<protein>
    <submittedName>
        <fullName evidence="5">O-methyltransferase-domain-containing protein</fullName>
    </submittedName>
</protein>
<dbReference type="GO" id="GO:0008171">
    <property type="term" value="F:O-methyltransferase activity"/>
    <property type="evidence" value="ECO:0007669"/>
    <property type="project" value="InterPro"/>
</dbReference>
<keyword evidence="1" id="KW-0489">Methyltransferase</keyword>
<dbReference type="InterPro" id="IPR029063">
    <property type="entry name" value="SAM-dependent_MTases_sf"/>
</dbReference>
<comment type="caution">
    <text evidence="5">The sequence shown here is derived from an EMBL/GenBank/DDBJ whole genome shotgun (WGS) entry which is preliminary data.</text>
</comment>
<dbReference type="Gene3D" id="3.40.50.150">
    <property type="entry name" value="Vaccinia Virus protein VP39"/>
    <property type="match status" value="1"/>
</dbReference>
<dbReference type="EMBL" id="JADNRY010000483">
    <property type="protein sequence ID" value="KAF9048382.1"/>
    <property type="molecule type" value="Genomic_DNA"/>
</dbReference>
<evidence type="ECO:0000256" key="3">
    <source>
        <dbReference type="ARBA" id="ARBA00022691"/>
    </source>
</evidence>
<dbReference type="PROSITE" id="PS51683">
    <property type="entry name" value="SAM_OMT_II"/>
    <property type="match status" value="1"/>
</dbReference>
<dbReference type="InterPro" id="IPR016461">
    <property type="entry name" value="COMT-like"/>
</dbReference>
<evidence type="ECO:0000256" key="1">
    <source>
        <dbReference type="ARBA" id="ARBA00022603"/>
    </source>
</evidence>